<feature type="signal peptide" evidence="1">
    <location>
        <begin position="1"/>
        <end position="24"/>
    </location>
</feature>
<organism evidence="2">
    <name type="scientific">Cryptosporidium canis</name>
    <dbReference type="NCBI Taxonomy" id="195482"/>
    <lineage>
        <taxon>Eukaryota</taxon>
        <taxon>Sar</taxon>
        <taxon>Alveolata</taxon>
        <taxon>Apicomplexa</taxon>
        <taxon>Conoidasida</taxon>
        <taxon>Coccidia</taxon>
        <taxon>Eucoccidiorida</taxon>
        <taxon>Eimeriorina</taxon>
        <taxon>Cryptosporidiidae</taxon>
        <taxon>Cryptosporidium</taxon>
    </lineage>
</organism>
<protein>
    <submittedName>
        <fullName evidence="2">Signal peptide-containing protein</fullName>
    </submittedName>
</protein>
<dbReference type="AlphaFoldDB" id="A0A9D5DEY5"/>
<reference evidence="2" key="1">
    <citation type="submission" date="2022-10" db="EMBL/GenBank/DDBJ databases">
        <title>Adaptive evolution leads to modifications in subtelomeric GC content in a zoonotic Cryptosporidium species.</title>
        <authorList>
            <person name="Li J."/>
            <person name="Feng Y."/>
            <person name="Xiao L."/>
        </authorList>
    </citation>
    <scope>NUCLEOTIDE SEQUENCE</scope>
    <source>
        <strain evidence="2">33844</strain>
    </source>
</reference>
<proteinExistence type="predicted"/>
<dbReference type="EMBL" id="JAPCXC010000076">
    <property type="protein sequence ID" value="KAJ1606498.1"/>
    <property type="molecule type" value="Genomic_DNA"/>
</dbReference>
<dbReference type="Proteomes" id="UP001067231">
    <property type="component" value="Unassembled WGS sequence"/>
</dbReference>
<keyword evidence="1" id="KW-0732">Signal</keyword>
<evidence type="ECO:0000313" key="2">
    <source>
        <dbReference type="EMBL" id="KAJ1606498.1"/>
    </source>
</evidence>
<evidence type="ECO:0000256" key="1">
    <source>
        <dbReference type="SAM" id="SignalP"/>
    </source>
</evidence>
<gene>
    <name evidence="2" type="ORF">OJ253_2722</name>
</gene>
<name>A0A9D5DEY5_9CRYT</name>
<comment type="caution">
    <text evidence="2">The sequence shown here is derived from an EMBL/GenBank/DDBJ whole genome shotgun (WGS) entry which is preliminary data.</text>
</comment>
<accession>A0A9D5DEY5</accession>
<dbReference type="OrthoDB" id="343158at2759"/>
<feature type="chain" id="PRO_5039435588" evidence="1">
    <location>
        <begin position="25"/>
        <end position="354"/>
    </location>
</feature>
<sequence length="354" mass="40913">MIKARLGHIFAIFICLLWLDSVLSSSTRRKEPDVKKLLISDMELGQTFDFFTKTLSNSEKENLIKLNSASEYARSTIPKGASYDFTVQVAIYTLSESKYIQPSLFYVQTVPDDECSKKDIFEVANCLYLTGKKTLKLLKLVRQRCFYHTESSQLNIFPKQVAQRLELYCSRFNDIEGRYAKLFDFIYLIKMILQKSKIHNSNLYQLSKIIWKIIKSKSFKKIKFNKDLSLQATSEKPETKHSKSKANTILKISSLLRHIDNTLPEKVKILPFWITKTSDEYSAILKDTQNIAEKIWSPLKKDIQANIKSLQECTTKKGKSCISSSSSKSYKLSKSEKFIRNVQVVTKQIRSDIE</sequence>